<evidence type="ECO:0000313" key="3">
    <source>
        <dbReference type="Proteomes" id="UP001270362"/>
    </source>
</evidence>
<dbReference type="Proteomes" id="UP001270362">
    <property type="component" value="Unassembled WGS sequence"/>
</dbReference>
<dbReference type="AlphaFoldDB" id="A0AAE0XB67"/>
<reference evidence="2" key="2">
    <citation type="submission" date="2023-06" db="EMBL/GenBank/DDBJ databases">
        <authorList>
            <consortium name="Lawrence Berkeley National Laboratory"/>
            <person name="Haridas S."/>
            <person name="Hensen N."/>
            <person name="Bonometti L."/>
            <person name="Westerberg I."/>
            <person name="Brannstrom I.O."/>
            <person name="Guillou S."/>
            <person name="Cros-Aarteil S."/>
            <person name="Calhoun S."/>
            <person name="Kuo A."/>
            <person name="Mondo S."/>
            <person name="Pangilinan J."/>
            <person name="Riley R."/>
            <person name="Labutti K."/>
            <person name="Andreopoulos B."/>
            <person name="Lipzen A."/>
            <person name="Chen C."/>
            <person name="Yanf M."/>
            <person name="Daum C."/>
            <person name="Ng V."/>
            <person name="Clum A."/>
            <person name="Steindorff A."/>
            <person name="Ohm R."/>
            <person name="Martin F."/>
            <person name="Silar P."/>
            <person name="Natvig D."/>
            <person name="Lalanne C."/>
            <person name="Gautier V."/>
            <person name="Ament-Velasquez S.L."/>
            <person name="Kruys A."/>
            <person name="Hutchinson M.I."/>
            <person name="Powell A.J."/>
            <person name="Barry K."/>
            <person name="Miller A.N."/>
            <person name="Grigoriev I.V."/>
            <person name="Debuchy R."/>
            <person name="Gladieux P."/>
            <person name="Thoren M.H."/>
            <person name="Johannesson H."/>
        </authorList>
    </citation>
    <scope>NUCLEOTIDE SEQUENCE</scope>
    <source>
        <strain evidence="2">CBS 314.62</strain>
    </source>
</reference>
<feature type="region of interest" description="Disordered" evidence="1">
    <location>
        <begin position="230"/>
        <end position="268"/>
    </location>
</feature>
<organism evidence="2 3">
    <name type="scientific">Podospora appendiculata</name>
    <dbReference type="NCBI Taxonomy" id="314037"/>
    <lineage>
        <taxon>Eukaryota</taxon>
        <taxon>Fungi</taxon>
        <taxon>Dikarya</taxon>
        <taxon>Ascomycota</taxon>
        <taxon>Pezizomycotina</taxon>
        <taxon>Sordariomycetes</taxon>
        <taxon>Sordariomycetidae</taxon>
        <taxon>Sordariales</taxon>
        <taxon>Podosporaceae</taxon>
        <taxon>Podospora</taxon>
    </lineage>
</organism>
<feature type="region of interest" description="Disordered" evidence="1">
    <location>
        <begin position="1"/>
        <end position="46"/>
    </location>
</feature>
<feature type="compositionally biased region" description="Polar residues" evidence="1">
    <location>
        <begin position="14"/>
        <end position="31"/>
    </location>
</feature>
<evidence type="ECO:0000313" key="2">
    <source>
        <dbReference type="EMBL" id="KAK3689228.1"/>
    </source>
</evidence>
<proteinExistence type="predicted"/>
<sequence length="473" mass="52217">MDPDRPTKKRRGSDISTGSMETIDYNATRQNVVDEAGRPMPPPESVDILILDDEWDSFMEQWVAEHPTPSPSPEEEAEDEDHEEDDDDDDEHVREAGELPNDVLEFGDQDFVPSASDVEDEAAVALPATPSPPDLLLRTSLSATCFCFVMDWEKRFGVVEAGLSRIEDGLKTLFSIRHVAPSDHTSQGTVSRSNKPPVNEADSTLAMLSEEIRRLREEFHGLKEEYTSSSGVNAYASAPDRSGTQPAEADKRRQTGPNDPPGIPTRRPESLMVEGLRLPPEFPPSMTTSATEERRFSLGLEDLGENMISNLAKFIADDEFAGRVSVVPADLGVDWTELAKRIDPPRGHDHYTVKHAPALKHNGVSRLLVSQHKKLKLLDFDEPAEEPPADIEGYLQRLIDTPPKQPIPYYVGPLPASPLDSLFPSGLELSQLGPVSGANTLYGHMGERDSGTAFHCEDVKFRSFNVTVFGVKL</sequence>
<feature type="region of interest" description="Disordered" evidence="1">
    <location>
        <begin position="182"/>
        <end position="203"/>
    </location>
</feature>
<name>A0AAE0XB67_9PEZI</name>
<comment type="caution">
    <text evidence="2">The sequence shown here is derived from an EMBL/GenBank/DDBJ whole genome shotgun (WGS) entry which is preliminary data.</text>
</comment>
<reference evidence="2" key="1">
    <citation type="journal article" date="2023" name="Mol. Phylogenet. Evol.">
        <title>Genome-scale phylogeny and comparative genomics of the fungal order Sordariales.</title>
        <authorList>
            <person name="Hensen N."/>
            <person name="Bonometti L."/>
            <person name="Westerberg I."/>
            <person name="Brannstrom I.O."/>
            <person name="Guillou S."/>
            <person name="Cros-Aarteil S."/>
            <person name="Calhoun S."/>
            <person name="Haridas S."/>
            <person name="Kuo A."/>
            <person name="Mondo S."/>
            <person name="Pangilinan J."/>
            <person name="Riley R."/>
            <person name="LaButti K."/>
            <person name="Andreopoulos B."/>
            <person name="Lipzen A."/>
            <person name="Chen C."/>
            <person name="Yan M."/>
            <person name="Daum C."/>
            <person name="Ng V."/>
            <person name="Clum A."/>
            <person name="Steindorff A."/>
            <person name="Ohm R.A."/>
            <person name="Martin F."/>
            <person name="Silar P."/>
            <person name="Natvig D.O."/>
            <person name="Lalanne C."/>
            <person name="Gautier V."/>
            <person name="Ament-Velasquez S.L."/>
            <person name="Kruys A."/>
            <person name="Hutchinson M.I."/>
            <person name="Powell A.J."/>
            <person name="Barry K."/>
            <person name="Miller A.N."/>
            <person name="Grigoriev I.V."/>
            <person name="Debuchy R."/>
            <person name="Gladieux P."/>
            <person name="Hiltunen Thoren M."/>
            <person name="Johannesson H."/>
        </authorList>
    </citation>
    <scope>NUCLEOTIDE SEQUENCE</scope>
    <source>
        <strain evidence="2">CBS 314.62</strain>
    </source>
</reference>
<gene>
    <name evidence="2" type="ORF">B0T22DRAFT_480440</name>
</gene>
<dbReference type="EMBL" id="JAULSO010000002">
    <property type="protein sequence ID" value="KAK3689228.1"/>
    <property type="molecule type" value="Genomic_DNA"/>
</dbReference>
<feature type="compositionally biased region" description="Polar residues" evidence="1">
    <location>
        <begin position="183"/>
        <end position="196"/>
    </location>
</feature>
<keyword evidence="3" id="KW-1185">Reference proteome</keyword>
<accession>A0AAE0XB67</accession>
<feature type="compositionally biased region" description="Acidic residues" evidence="1">
    <location>
        <begin position="73"/>
        <end position="90"/>
    </location>
</feature>
<protein>
    <submittedName>
        <fullName evidence="2">Uncharacterized protein</fullName>
    </submittedName>
</protein>
<feature type="region of interest" description="Disordered" evidence="1">
    <location>
        <begin position="58"/>
        <end position="93"/>
    </location>
</feature>
<evidence type="ECO:0000256" key="1">
    <source>
        <dbReference type="SAM" id="MobiDB-lite"/>
    </source>
</evidence>